<dbReference type="HAMAP" id="MF_01398">
    <property type="entry name" value="ATP_synth_b_bprime"/>
    <property type="match status" value="1"/>
</dbReference>
<dbReference type="STRING" id="638301.HMPREF0444_0019"/>
<organism evidence="16 17">
    <name type="scientific">Granulicatella adiacens ATCC 49175</name>
    <dbReference type="NCBI Taxonomy" id="638301"/>
    <lineage>
        <taxon>Bacteria</taxon>
        <taxon>Bacillati</taxon>
        <taxon>Bacillota</taxon>
        <taxon>Bacilli</taxon>
        <taxon>Lactobacillales</taxon>
        <taxon>Carnobacteriaceae</taxon>
        <taxon>Granulicatella</taxon>
    </lineage>
</organism>
<keyword evidence="6 13" id="KW-0375">Hydrogen ion transport</keyword>
<keyword evidence="17" id="KW-1185">Reference proteome</keyword>
<accession>C8NDM4</accession>
<dbReference type="RefSeq" id="WP_005604879.1">
    <property type="nucleotide sequence ID" value="NZ_CP102283.1"/>
</dbReference>
<keyword evidence="9 13" id="KW-0472">Membrane</keyword>
<keyword evidence="10 13" id="KW-0066">ATP synthesis</keyword>
<feature type="transmembrane region" description="Helical" evidence="13">
    <location>
        <begin position="12"/>
        <end position="36"/>
    </location>
</feature>
<dbReference type="GO" id="GO:0045259">
    <property type="term" value="C:proton-transporting ATP synthase complex"/>
    <property type="evidence" value="ECO:0007669"/>
    <property type="project" value="UniProtKB-KW"/>
</dbReference>
<dbReference type="InterPro" id="IPR050059">
    <property type="entry name" value="ATP_synthase_B_chain"/>
</dbReference>
<dbReference type="GO" id="GO:0016787">
    <property type="term" value="F:hydrolase activity"/>
    <property type="evidence" value="ECO:0007669"/>
    <property type="project" value="UniProtKB-KW"/>
</dbReference>
<keyword evidence="2 13" id="KW-0813">Transport</keyword>
<name>C8NDM4_9LACT</name>
<dbReference type="HOGENOM" id="CLU_079215_4_2_9"/>
<evidence type="ECO:0000256" key="12">
    <source>
        <dbReference type="ARBA" id="ARBA00037847"/>
    </source>
</evidence>
<dbReference type="Pfam" id="PF00430">
    <property type="entry name" value="ATP-synt_B"/>
    <property type="match status" value="1"/>
</dbReference>
<protein>
    <recommendedName>
        <fullName evidence="13">ATP synthase subunit b</fullName>
    </recommendedName>
    <alternativeName>
        <fullName evidence="13">ATP synthase F(0) sector subunit b</fullName>
    </alternativeName>
    <alternativeName>
        <fullName evidence="13">ATPase subunit I</fullName>
    </alternativeName>
    <alternativeName>
        <fullName evidence="13">F-type ATPase subunit b</fullName>
        <shortName evidence="13">F-ATPase subunit b</shortName>
    </alternativeName>
</protein>
<evidence type="ECO:0000313" key="17">
    <source>
        <dbReference type="Proteomes" id="UP000005926"/>
    </source>
</evidence>
<gene>
    <name evidence="13 16" type="primary">atpF</name>
    <name evidence="16" type="ORF">HMPREF0444_0019</name>
</gene>
<evidence type="ECO:0000256" key="3">
    <source>
        <dbReference type="ARBA" id="ARBA00022475"/>
    </source>
</evidence>
<comment type="subunit">
    <text evidence="13">F-type ATPases have 2 components, F(1) - the catalytic core - and F(0) - the membrane proton channel. F(1) has five subunits: alpha(3), beta(3), gamma(1), delta(1), epsilon(1). F(0) has three main subunits: a(1), b(2) and c(10-14). The alpha and beta chains form an alternating ring which encloses part of the gamma chain. F(1) is attached to F(0) by a central stalk formed by the gamma and epsilon chains, while a peripheral stalk is formed by the delta and b chains.</text>
</comment>
<comment type="caution">
    <text evidence="16">The sequence shown here is derived from an EMBL/GenBank/DDBJ whole genome shotgun (WGS) entry which is preliminary data.</text>
</comment>
<keyword evidence="15" id="KW-0175">Coiled coil</keyword>
<dbReference type="Proteomes" id="UP000005926">
    <property type="component" value="Unassembled WGS sequence"/>
</dbReference>
<dbReference type="InterPro" id="IPR002146">
    <property type="entry name" value="ATP_synth_b/b'su_bac/chlpt"/>
</dbReference>
<comment type="subcellular location">
    <subcellularLocation>
        <location evidence="13">Cell membrane</location>
        <topology evidence="13">Single-pass membrane protein</topology>
    </subcellularLocation>
    <subcellularLocation>
        <location evidence="12">Endomembrane system</location>
        <topology evidence="12">Single-pass membrane protein</topology>
    </subcellularLocation>
</comment>
<evidence type="ECO:0000256" key="13">
    <source>
        <dbReference type="HAMAP-Rule" id="MF_01398"/>
    </source>
</evidence>
<dbReference type="GeneID" id="78411711"/>
<evidence type="ECO:0000256" key="6">
    <source>
        <dbReference type="ARBA" id="ARBA00022781"/>
    </source>
</evidence>
<evidence type="ECO:0000256" key="5">
    <source>
        <dbReference type="ARBA" id="ARBA00022692"/>
    </source>
</evidence>
<keyword evidence="5 13" id="KW-0812">Transmembrane</keyword>
<dbReference type="GO" id="GO:0046961">
    <property type="term" value="F:proton-transporting ATPase activity, rotational mechanism"/>
    <property type="evidence" value="ECO:0007669"/>
    <property type="project" value="TreeGrafter"/>
</dbReference>
<dbReference type="GO" id="GO:0005886">
    <property type="term" value="C:plasma membrane"/>
    <property type="evidence" value="ECO:0007669"/>
    <property type="project" value="UniProtKB-SubCell"/>
</dbReference>
<evidence type="ECO:0000313" key="16">
    <source>
        <dbReference type="EMBL" id="EEW38247.1"/>
    </source>
</evidence>
<comment type="similarity">
    <text evidence="1 13 14">Belongs to the ATPase B chain family.</text>
</comment>
<dbReference type="GO" id="GO:0046933">
    <property type="term" value="F:proton-transporting ATP synthase activity, rotational mechanism"/>
    <property type="evidence" value="ECO:0007669"/>
    <property type="project" value="UniProtKB-UniRule"/>
</dbReference>
<keyword evidence="3 13" id="KW-1003">Cell membrane</keyword>
<evidence type="ECO:0000256" key="8">
    <source>
        <dbReference type="ARBA" id="ARBA00023065"/>
    </source>
</evidence>
<dbReference type="eggNOG" id="COG0711">
    <property type="taxonomic scope" value="Bacteria"/>
</dbReference>
<keyword evidence="16" id="KW-0378">Hydrolase</keyword>
<keyword evidence="8 13" id="KW-0406">Ion transport</keyword>
<dbReference type="Gene3D" id="6.10.250.1580">
    <property type="match status" value="1"/>
</dbReference>
<dbReference type="InterPro" id="IPR028987">
    <property type="entry name" value="ATP_synth_B-like_membr_sf"/>
</dbReference>
<dbReference type="InterPro" id="IPR005864">
    <property type="entry name" value="ATP_synth_F0_bsu_bac"/>
</dbReference>
<evidence type="ECO:0000256" key="1">
    <source>
        <dbReference type="ARBA" id="ARBA00005513"/>
    </source>
</evidence>
<evidence type="ECO:0000256" key="9">
    <source>
        <dbReference type="ARBA" id="ARBA00023136"/>
    </source>
</evidence>
<reference evidence="16 17" key="1">
    <citation type="submission" date="2009-08" db="EMBL/GenBank/DDBJ databases">
        <authorList>
            <person name="Muzny D."/>
            <person name="Qin X."/>
            <person name="Deng J."/>
            <person name="Jiang H."/>
            <person name="Liu Y."/>
            <person name="Qu J."/>
            <person name="Song X.-Z."/>
            <person name="Zhang L."/>
            <person name="Thornton R."/>
            <person name="Coyle M."/>
            <person name="Francisco L."/>
            <person name="Jackson L."/>
            <person name="Javaid M."/>
            <person name="Korchina V."/>
            <person name="Kovar C."/>
            <person name="Mata R."/>
            <person name="Mathew T."/>
            <person name="Ngo R."/>
            <person name="Nguyen L."/>
            <person name="Nguyen N."/>
            <person name="Okwuonu G."/>
            <person name="Ongeri F."/>
            <person name="Pham C."/>
            <person name="Simmons D."/>
            <person name="Wilczek-Boney K."/>
            <person name="Hale W."/>
            <person name="Jakkamsetti A."/>
            <person name="Pham P."/>
            <person name="Ruth R."/>
            <person name="San Lucas F."/>
            <person name="Warren J."/>
            <person name="Zhang J."/>
            <person name="Zhao Z."/>
            <person name="Zhou C."/>
            <person name="Zhu D."/>
            <person name="Lee S."/>
            <person name="Bess C."/>
            <person name="Blankenburg K."/>
            <person name="Forbes L."/>
            <person name="Fu Q."/>
            <person name="Gubbala S."/>
            <person name="Hirani K."/>
            <person name="Jayaseelan J.C."/>
            <person name="Lara F."/>
            <person name="Munidasa M."/>
            <person name="Palculict T."/>
            <person name="Patil S."/>
            <person name="Pu L.-L."/>
            <person name="Saada N."/>
            <person name="Tang L."/>
            <person name="Weissenberger G."/>
            <person name="Zhu Y."/>
            <person name="Hemphill L."/>
            <person name="Shang Y."/>
            <person name="Youmans B."/>
            <person name="Ayvaz T."/>
            <person name="Ross M."/>
            <person name="Santibanez J."/>
            <person name="Aqrawi P."/>
            <person name="Gross S."/>
            <person name="Joshi V."/>
            <person name="Fowler G."/>
            <person name="Nazareth L."/>
            <person name="Reid J."/>
            <person name="Worley K."/>
            <person name="Petrosino J."/>
            <person name="Highlander S."/>
            <person name="Gibbs R."/>
        </authorList>
    </citation>
    <scope>NUCLEOTIDE SEQUENCE [LARGE SCALE GENOMIC DNA]</scope>
    <source>
        <strain evidence="16 17">ATCC 49175</strain>
    </source>
</reference>
<evidence type="ECO:0000256" key="14">
    <source>
        <dbReference type="RuleBase" id="RU003848"/>
    </source>
</evidence>
<comment type="function">
    <text evidence="13">Component of the F(0) channel, it forms part of the peripheral stalk, linking F(1) to F(0).</text>
</comment>
<dbReference type="PANTHER" id="PTHR33445">
    <property type="entry name" value="ATP SYNTHASE SUBUNIT B', CHLOROPLASTIC"/>
    <property type="match status" value="1"/>
</dbReference>
<dbReference type="NCBIfam" id="TIGR01144">
    <property type="entry name" value="ATP_synt_b"/>
    <property type="match status" value="1"/>
</dbReference>
<evidence type="ECO:0000256" key="10">
    <source>
        <dbReference type="ARBA" id="ARBA00023310"/>
    </source>
</evidence>
<evidence type="ECO:0000256" key="4">
    <source>
        <dbReference type="ARBA" id="ARBA00022547"/>
    </source>
</evidence>
<proteinExistence type="inferred from homology"/>
<keyword evidence="4 13" id="KW-0138">CF(0)</keyword>
<dbReference type="GO" id="GO:0012505">
    <property type="term" value="C:endomembrane system"/>
    <property type="evidence" value="ECO:0007669"/>
    <property type="project" value="UniProtKB-SubCell"/>
</dbReference>
<dbReference type="AlphaFoldDB" id="C8NDM4"/>
<feature type="coiled-coil region" evidence="15">
    <location>
        <begin position="40"/>
        <end position="74"/>
    </location>
</feature>
<sequence>MFEVMLSGNTSTVLGDTLVVLVSMTLLLFLVKYFAWDKVNAMLESRRDKISKDLDEAAEKKKAAEEIQANANEIIHKAELKGSDILNNAREAASKTQDEMIKEGKEVVSRMKAEGQREVDSMKQRAIAQVQDEIVDLSIQLASQILEKEVTKERHQEVIESFIKGLEG</sequence>
<evidence type="ECO:0000256" key="7">
    <source>
        <dbReference type="ARBA" id="ARBA00022989"/>
    </source>
</evidence>
<evidence type="ECO:0000256" key="2">
    <source>
        <dbReference type="ARBA" id="ARBA00022448"/>
    </source>
</evidence>
<dbReference type="SUPFAM" id="SSF81573">
    <property type="entry name" value="F1F0 ATP synthase subunit B, membrane domain"/>
    <property type="match status" value="1"/>
</dbReference>
<comment type="function">
    <text evidence="11 13">F(1)F(0) ATP synthase produces ATP from ADP in the presence of a proton or sodium gradient. F-type ATPases consist of two structural domains, F(1) containing the extramembraneous catalytic core and F(0) containing the membrane proton channel, linked together by a central stalk and a peripheral stalk. During catalysis, ATP synthesis in the catalytic domain of F(1) is coupled via a rotary mechanism of the central stalk subunits to proton translocation.</text>
</comment>
<dbReference type="PANTHER" id="PTHR33445:SF1">
    <property type="entry name" value="ATP SYNTHASE SUBUNIT B"/>
    <property type="match status" value="1"/>
</dbReference>
<evidence type="ECO:0000256" key="11">
    <source>
        <dbReference type="ARBA" id="ARBA00025198"/>
    </source>
</evidence>
<keyword evidence="7 13" id="KW-1133">Transmembrane helix</keyword>
<dbReference type="EMBL" id="ACKZ01000003">
    <property type="protein sequence ID" value="EEW38247.1"/>
    <property type="molecule type" value="Genomic_DNA"/>
</dbReference>
<evidence type="ECO:0000256" key="15">
    <source>
        <dbReference type="SAM" id="Coils"/>
    </source>
</evidence>
<dbReference type="CDD" id="cd06503">
    <property type="entry name" value="ATP-synt_Fo_b"/>
    <property type="match status" value="1"/>
</dbReference>